<sequence length="171" mass="19605">MLDDGSDSSLAFSPKRRKLSYTIVEKVDKNEKFIKVVDCEDKEDDDWLPPSPKVSADTLKLDEDSTIKELRLEKCPKLMGFHNFGVEDLARLSFQTTPVYIDVDDGWKKVTNEGLQQGYCVVPSAKRFILLYSFLKRNLSKKVMIYSFDFYKAQKGILLCTDGATRVLIFL</sequence>
<dbReference type="EMBL" id="CM045758">
    <property type="protein sequence ID" value="KAI8029958.1"/>
    <property type="molecule type" value="Genomic_DNA"/>
</dbReference>
<keyword evidence="1" id="KW-0378">Hydrolase</keyword>
<keyword evidence="2" id="KW-1185">Reference proteome</keyword>
<keyword evidence="1" id="KW-0067">ATP-binding</keyword>
<dbReference type="Proteomes" id="UP001060215">
    <property type="component" value="Chromosome 1"/>
</dbReference>
<protein>
    <submittedName>
        <fullName evidence="1">DEAD-box ATP-dependent RNA helicase 51</fullName>
    </submittedName>
</protein>
<evidence type="ECO:0000313" key="1">
    <source>
        <dbReference type="EMBL" id="KAI8029958.1"/>
    </source>
</evidence>
<keyword evidence="1" id="KW-0347">Helicase</keyword>
<evidence type="ECO:0000313" key="2">
    <source>
        <dbReference type="Proteomes" id="UP001060215"/>
    </source>
</evidence>
<keyword evidence="1" id="KW-0547">Nucleotide-binding</keyword>
<proteinExistence type="predicted"/>
<accession>A0ACC0IWW0</accession>
<gene>
    <name evidence="1" type="ORF">LOK49_LG01G01847</name>
</gene>
<organism evidence="1 2">
    <name type="scientific">Camellia lanceoleosa</name>
    <dbReference type="NCBI Taxonomy" id="1840588"/>
    <lineage>
        <taxon>Eukaryota</taxon>
        <taxon>Viridiplantae</taxon>
        <taxon>Streptophyta</taxon>
        <taxon>Embryophyta</taxon>
        <taxon>Tracheophyta</taxon>
        <taxon>Spermatophyta</taxon>
        <taxon>Magnoliopsida</taxon>
        <taxon>eudicotyledons</taxon>
        <taxon>Gunneridae</taxon>
        <taxon>Pentapetalae</taxon>
        <taxon>asterids</taxon>
        <taxon>Ericales</taxon>
        <taxon>Theaceae</taxon>
        <taxon>Camellia</taxon>
    </lineage>
</organism>
<name>A0ACC0IWW0_9ERIC</name>
<reference evidence="1 2" key="1">
    <citation type="journal article" date="2022" name="Plant J.">
        <title>Chromosome-level genome of Camellia lanceoleosa provides a valuable resource for understanding genome evolution and self-incompatibility.</title>
        <authorList>
            <person name="Gong W."/>
            <person name="Xiao S."/>
            <person name="Wang L."/>
            <person name="Liao Z."/>
            <person name="Chang Y."/>
            <person name="Mo W."/>
            <person name="Hu G."/>
            <person name="Li W."/>
            <person name="Zhao G."/>
            <person name="Zhu H."/>
            <person name="Hu X."/>
            <person name="Ji K."/>
            <person name="Xiang X."/>
            <person name="Song Q."/>
            <person name="Yuan D."/>
            <person name="Jin S."/>
            <person name="Zhang L."/>
        </authorList>
    </citation>
    <scope>NUCLEOTIDE SEQUENCE [LARGE SCALE GENOMIC DNA]</scope>
    <source>
        <strain evidence="1">SQ_2022a</strain>
    </source>
</reference>
<comment type="caution">
    <text evidence="1">The sequence shown here is derived from an EMBL/GenBank/DDBJ whole genome shotgun (WGS) entry which is preliminary data.</text>
</comment>